<dbReference type="Proteomes" id="UP000078046">
    <property type="component" value="Unassembled WGS sequence"/>
</dbReference>
<dbReference type="GO" id="GO:0005634">
    <property type="term" value="C:nucleus"/>
    <property type="evidence" value="ECO:0007669"/>
    <property type="project" value="UniProtKB-SubCell"/>
</dbReference>
<evidence type="ECO:0000256" key="7">
    <source>
        <dbReference type="ARBA" id="ARBA00022853"/>
    </source>
</evidence>
<keyword evidence="5" id="KW-0808">Transferase</keyword>
<evidence type="ECO:0000256" key="8">
    <source>
        <dbReference type="ARBA" id="ARBA00023242"/>
    </source>
</evidence>
<dbReference type="Pfam" id="PF00856">
    <property type="entry name" value="SET"/>
    <property type="match status" value="1"/>
</dbReference>
<dbReference type="GO" id="GO:0005694">
    <property type="term" value="C:chromosome"/>
    <property type="evidence" value="ECO:0007669"/>
    <property type="project" value="UniProtKB-SubCell"/>
</dbReference>
<dbReference type="AlphaFoldDB" id="A0A177B5M5"/>
<evidence type="ECO:0000256" key="4">
    <source>
        <dbReference type="ARBA" id="ARBA00022603"/>
    </source>
</evidence>
<keyword evidence="7" id="KW-0156">Chromatin regulator</keyword>
<keyword evidence="8" id="KW-0539">Nucleus</keyword>
<protein>
    <recommendedName>
        <fullName evidence="9">SET domain-containing protein</fullName>
    </recommendedName>
</protein>
<evidence type="ECO:0000313" key="10">
    <source>
        <dbReference type="EMBL" id="OAF69420.1"/>
    </source>
</evidence>
<keyword evidence="4" id="KW-0489">Methyltransferase</keyword>
<evidence type="ECO:0000259" key="9">
    <source>
        <dbReference type="PROSITE" id="PS50280"/>
    </source>
</evidence>
<dbReference type="OrthoDB" id="6627536at2759"/>
<keyword evidence="3" id="KW-0158">Chromosome</keyword>
<dbReference type="PANTHER" id="PTHR12977:SF4">
    <property type="entry name" value="HISTONE-LYSINE N-METHYLTRANSFERASE KMT5B"/>
    <property type="match status" value="1"/>
</dbReference>
<evidence type="ECO:0000313" key="11">
    <source>
        <dbReference type="Proteomes" id="UP000078046"/>
    </source>
</evidence>
<dbReference type="PROSITE" id="PS50280">
    <property type="entry name" value="SET"/>
    <property type="match status" value="1"/>
</dbReference>
<dbReference type="SUPFAM" id="SSF82199">
    <property type="entry name" value="SET domain"/>
    <property type="match status" value="1"/>
</dbReference>
<dbReference type="PANTHER" id="PTHR12977">
    <property type="entry name" value="SUPPRESSOR OF VARIEGATION 4-20-RELATED"/>
    <property type="match status" value="1"/>
</dbReference>
<proteinExistence type="predicted"/>
<dbReference type="InterPro" id="IPR041938">
    <property type="entry name" value="Hist-Lys_N-MTase_N"/>
</dbReference>
<dbReference type="InterPro" id="IPR046341">
    <property type="entry name" value="SET_dom_sf"/>
</dbReference>
<dbReference type="Gene3D" id="2.170.270.10">
    <property type="entry name" value="SET domain"/>
    <property type="match status" value="1"/>
</dbReference>
<dbReference type="InterPro" id="IPR039977">
    <property type="entry name" value="Suv4-20/Set9"/>
</dbReference>
<comment type="subcellular location">
    <subcellularLocation>
        <location evidence="2">Chromosome</location>
    </subcellularLocation>
    <subcellularLocation>
        <location evidence="1">Nucleus</location>
    </subcellularLocation>
</comment>
<dbReference type="Gene3D" id="1.10.10.1700">
    <property type="entry name" value="Histone-lysine N-methyltransferase"/>
    <property type="match status" value="1"/>
</dbReference>
<gene>
    <name evidence="10" type="ORF">A3Q56_02798</name>
</gene>
<name>A0A177B5M5_9BILA</name>
<dbReference type="InterPro" id="IPR001214">
    <property type="entry name" value="SET_dom"/>
</dbReference>
<dbReference type="GO" id="GO:0032259">
    <property type="term" value="P:methylation"/>
    <property type="evidence" value="ECO:0007669"/>
    <property type="project" value="UniProtKB-KW"/>
</dbReference>
<keyword evidence="11" id="KW-1185">Reference proteome</keyword>
<evidence type="ECO:0000256" key="6">
    <source>
        <dbReference type="ARBA" id="ARBA00022691"/>
    </source>
</evidence>
<evidence type="ECO:0000256" key="3">
    <source>
        <dbReference type="ARBA" id="ARBA00022454"/>
    </source>
</evidence>
<evidence type="ECO:0000256" key="5">
    <source>
        <dbReference type="ARBA" id="ARBA00022679"/>
    </source>
</evidence>
<organism evidence="10 11">
    <name type="scientific">Intoshia linei</name>
    <dbReference type="NCBI Taxonomy" id="1819745"/>
    <lineage>
        <taxon>Eukaryota</taxon>
        <taxon>Metazoa</taxon>
        <taxon>Spiralia</taxon>
        <taxon>Lophotrochozoa</taxon>
        <taxon>Mesozoa</taxon>
        <taxon>Orthonectida</taxon>
        <taxon>Rhopaluridae</taxon>
        <taxon>Intoshia</taxon>
    </lineage>
</organism>
<dbReference type="EMBL" id="LWCA01000284">
    <property type="protein sequence ID" value="OAF69420.1"/>
    <property type="molecule type" value="Genomic_DNA"/>
</dbReference>
<keyword evidence="6" id="KW-0949">S-adenosyl-L-methionine</keyword>
<evidence type="ECO:0000256" key="2">
    <source>
        <dbReference type="ARBA" id="ARBA00004286"/>
    </source>
</evidence>
<accession>A0A177B5M5</accession>
<dbReference type="GO" id="GO:0042799">
    <property type="term" value="F:histone H4K20 methyltransferase activity"/>
    <property type="evidence" value="ECO:0007669"/>
    <property type="project" value="TreeGrafter"/>
</dbReference>
<dbReference type="SMART" id="SM00317">
    <property type="entry name" value="SET"/>
    <property type="match status" value="1"/>
</dbReference>
<feature type="domain" description="SET" evidence="9">
    <location>
        <begin position="69"/>
        <end position="221"/>
    </location>
</feature>
<reference evidence="10 11" key="1">
    <citation type="submission" date="2016-04" db="EMBL/GenBank/DDBJ databases">
        <title>The genome of Intoshia linei affirms orthonectids as highly simplified spiralians.</title>
        <authorList>
            <person name="Mikhailov K.V."/>
            <person name="Slusarev G.S."/>
            <person name="Nikitin M.A."/>
            <person name="Logacheva M.D."/>
            <person name="Penin A."/>
            <person name="Aleoshin V."/>
            <person name="Panchin Y.V."/>
        </authorList>
    </citation>
    <scope>NUCLEOTIDE SEQUENCE [LARGE SCALE GENOMIC DNA]</scope>
    <source>
        <strain evidence="10">Intl2013</strain>
        <tissue evidence="10">Whole animal</tissue>
    </source>
</reference>
<sequence>MSARHFCIIDDISSSLILDTMLGFQSHKLKIDRNFIINTMRHKNLKKLIKEITENENILNIEKIIKTVPKVILKYSEMYPDEKFIKLFKHMRVYLNVFHPNTSFKIESCKNYTSDNQSISHHCKITSIKKIKKDQIVNCLVGIIVKLSAQEESELLMPGINDFSVMYSCRKKCAQLWLGPASFINHDCNPNARFISNGKDSAFVVAIKSIQVNDEICCHYGDHFFGEKNCFCECATCESLEQGAYSNRNFKKKQIETKITGYSLRNKRKPMLEIAKSPKKMKI</sequence>
<comment type="caution">
    <text evidence="10">The sequence shown here is derived from an EMBL/GenBank/DDBJ whole genome shotgun (WGS) entry which is preliminary data.</text>
</comment>
<evidence type="ECO:0000256" key="1">
    <source>
        <dbReference type="ARBA" id="ARBA00004123"/>
    </source>
</evidence>